<keyword evidence="9" id="KW-1185">Reference proteome</keyword>
<evidence type="ECO:0000259" key="7">
    <source>
        <dbReference type="PROSITE" id="PS50914"/>
    </source>
</evidence>
<dbReference type="Proteomes" id="UP000078070">
    <property type="component" value="Chromosome"/>
</dbReference>
<evidence type="ECO:0000256" key="3">
    <source>
        <dbReference type="ARBA" id="ARBA00022737"/>
    </source>
</evidence>
<evidence type="ECO:0000256" key="6">
    <source>
        <dbReference type="SAM" id="SignalP"/>
    </source>
</evidence>
<dbReference type="PANTHER" id="PTHR34606:SF16">
    <property type="entry name" value="BON DOMAIN-CONTAINING PROTEIN"/>
    <property type="match status" value="1"/>
</dbReference>
<dbReference type="InterPro" id="IPR014004">
    <property type="entry name" value="Transpt-assoc_nodulatn_dom_bac"/>
</dbReference>
<dbReference type="EMBL" id="CP015839">
    <property type="protein sequence ID" value="ANG62709.1"/>
    <property type="molecule type" value="Genomic_DNA"/>
</dbReference>
<gene>
    <name evidence="8" type="ORF">A8C75_09585</name>
</gene>
<feature type="chain" id="PRO_5008386564" description="Osmotically-inducible protein Y" evidence="6">
    <location>
        <begin position="27"/>
        <end position="103"/>
    </location>
</feature>
<dbReference type="FunFam" id="3.30.1340.30:FF:000001">
    <property type="entry name" value="Molecular chaperone OsmY"/>
    <property type="match status" value="1"/>
</dbReference>
<dbReference type="PROSITE" id="PS50914">
    <property type="entry name" value="BON"/>
    <property type="match status" value="1"/>
</dbReference>
<dbReference type="RefSeq" id="WP_067381277.1">
    <property type="nucleotide sequence ID" value="NZ_CP015839.1"/>
</dbReference>
<dbReference type="STRING" id="1821621.A8C75_09585"/>
<dbReference type="KEGG" id="mars:A8C75_09585"/>
<evidence type="ECO:0000313" key="8">
    <source>
        <dbReference type="EMBL" id="ANG62709.1"/>
    </source>
</evidence>
<comment type="subcellular location">
    <subcellularLocation>
        <location evidence="1">Periplasm</location>
    </subcellularLocation>
</comment>
<dbReference type="PANTHER" id="PTHR34606">
    <property type="entry name" value="BON DOMAIN-CONTAINING PROTEIN"/>
    <property type="match status" value="1"/>
</dbReference>
<feature type="domain" description="BON" evidence="7">
    <location>
        <begin position="36"/>
        <end position="103"/>
    </location>
</feature>
<reference evidence="9" key="1">
    <citation type="submission" date="2016-05" db="EMBL/GenBank/DDBJ databases">
        <authorList>
            <person name="Baek K."/>
            <person name="Yang S.-J."/>
        </authorList>
    </citation>
    <scope>NUCLEOTIDE SEQUENCE [LARGE SCALE GENOMIC DNA]</scope>
    <source>
        <strain evidence="9">ST58-10</strain>
    </source>
</reference>
<organism evidence="8 9">
    <name type="scientific">Marinobacterium aestuarii</name>
    <dbReference type="NCBI Taxonomy" id="1821621"/>
    <lineage>
        <taxon>Bacteria</taxon>
        <taxon>Pseudomonadati</taxon>
        <taxon>Pseudomonadota</taxon>
        <taxon>Gammaproteobacteria</taxon>
        <taxon>Oceanospirillales</taxon>
        <taxon>Oceanospirillaceae</taxon>
        <taxon>Marinobacterium</taxon>
    </lineage>
</organism>
<accession>A0A1A9EYV0</accession>
<evidence type="ECO:0000313" key="9">
    <source>
        <dbReference type="Proteomes" id="UP000078070"/>
    </source>
</evidence>
<evidence type="ECO:0000256" key="1">
    <source>
        <dbReference type="ARBA" id="ARBA00004418"/>
    </source>
</evidence>
<evidence type="ECO:0000256" key="5">
    <source>
        <dbReference type="ARBA" id="ARBA00070588"/>
    </source>
</evidence>
<proteinExistence type="predicted"/>
<name>A0A1A9EYV0_9GAMM</name>
<keyword evidence="3" id="KW-0677">Repeat</keyword>
<keyword evidence="4" id="KW-0574">Periplasm</keyword>
<reference evidence="8 9" key="2">
    <citation type="journal article" date="2018" name="Int. J. Syst. Evol. Microbiol.">
        <title>Marinobacterium aestuarii sp. nov., a benzene-degrading marine bacterium isolated from estuary sediment.</title>
        <authorList>
            <person name="Bae S.S."/>
            <person name="Jung J."/>
            <person name="Chung D."/>
            <person name="Baek K."/>
        </authorList>
    </citation>
    <scope>NUCLEOTIDE SEQUENCE [LARGE SCALE GENOMIC DNA]</scope>
    <source>
        <strain evidence="8 9">ST58-10</strain>
    </source>
</reference>
<sequence length="103" mass="11276">MPLLKRFPAFFLVAMLALLVGCASSAQQEGTGEYIDDTVITTKVKAAIFNEPTLKSIEINVETFKGVVQLSGFVSSHADSHRAVELARHVEGVRSVKNDMRIK</sequence>
<dbReference type="InterPro" id="IPR007055">
    <property type="entry name" value="BON_dom"/>
</dbReference>
<dbReference type="SMART" id="SM00749">
    <property type="entry name" value="BON"/>
    <property type="match status" value="1"/>
</dbReference>
<feature type="signal peptide" evidence="6">
    <location>
        <begin position="1"/>
        <end position="26"/>
    </location>
</feature>
<keyword evidence="2 6" id="KW-0732">Signal</keyword>
<evidence type="ECO:0000256" key="4">
    <source>
        <dbReference type="ARBA" id="ARBA00022764"/>
    </source>
</evidence>
<dbReference type="Pfam" id="PF04972">
    <property type="entry name" value="BON"/>
    <property type="match status" value="1"/>
</dbReference>
<dbReference type="Gene3D" id="3.30.1340.30">
    <property type="match status" value="1"/>
</dbReference>
<dbReference type="PROSITE" id="PS51257">
    <property type="entry name" value="PROKAR_LIPOPROTEIN"/>
    <property type="match status" value="1"/>
</dbReference>
<dbReference type="InterPro" id="IPR051686">
    <property type="entry name" value="Lipoprotein_DolP"/>
</dbReference>
<dbReference type="OrthoDB" id="7360581at2"/>
<evidence type="ECO:0000256" key="2">
    <source>
        <dbReference type="ARBA" id="ARBA00022729"/>
    </source>
</evidence>
<protein>
    <recommendedName>
        <fullName evidence="5">Osmotically-inducible protein Y</fullName>
    </recommendedName>
</protein>
<dbReference type="AlphaFoldDB" id="A0A1A9EYV0"/>
<dbReference type="GO" id="GO:0042597">
    <property type="term" value="C:periplasmic space"/>
    <property type="evidence" value="ECO:0007669"/>
    <property type="project" value="UniProtKB-SubCell"/>
</dbReference>